<feature type="region of interest" description="Disordered" evidence="1">
    <location>
        <begin position="24"/>
        <end position="58"/>
    </location>
</feature>
<dbReference type="EMBL" id="QEAM01000483">
    <property type="protein sequence ID" value="TPX39422.1"/>
    <property type="molecule type" value="Genomic_DNA"/>
</dbReference>
<evidence type="ECO:0000313" key="4">
    <source>
        <dbReference type="Proteomes" id="UP000317494"/>
    </source>
</evidence>
<evidence type="ECO:0000313" key="5">
    <source>
        <dbReference type="Proteomes" id="UP000320475"/>
    </source>
</evidence>
<dbReference type="Proteomes" id="UP000320475">
    <property type="component" value="Unassembled WGS sequence"/>
</dbReference>
<dbReference type="Proteomes" id="UP000317494">
    <property type="component" value="Unassembled WGS sequence"/>
</dbReference>
<accession>A0A507CIE2</accession>
<comment type="caution">
    <text evidence="3">The sequence shown here is derived from an EMBL/GenBank/DDBJ whole genome shotgun (WGS) entry which is preliminary data.</text>
</comment>
<reference evidence="4 5" key="1">
    <citation type="journal article" date="2019" name="Sci. Rep.">
        <title>Comparative genomics of chytrid fungi reveal insights into the obligate biotrophic and pathogenic lifestyle of Synchytrium endobioticum.</title>
        <authorList>
            <person name="van de Vossenberg B.T.L.H."/>
            <person name="Warris S."/>
            <person name="Nguyen H.D.T."/>
            <person name="van Gent-Pelzer M.P.E."/>
            <person name="Joly D.L."/>
            <person name="van de Geest H.C."/>
            <person name="Bonants P.J.M."/>
            <person name="Smith D.S."/>
            <person name="Levesque C.A."/>
            <person name="van der Lee T.A.J."/>
        </authorList>
    </citation>
    <scope>NUCLEOTIDE SEQUENCE [LARGE SCALE GENOMIC DNA]</scope>
    <source>
        <strain evidence="3 5">LEV6574</strain>
        <strain evidence="2 4">MB42</strain>
    </source>
</reference>
<evidence type="ECO:0000256" key="1">
    <source>
        <dbReference type="SAM" id="MobiDB-lite"/>
    </source>
</evidence>
<sequence>MALLISILTIHKTLEYVANSNKMEVTTRTDETPSPAEWAENSGSEETQRPEFAPIDHGAGSQGLAVIWTYVRTLLFERRIEWPVPFEVTSPPASPGRIRQQGSYIESQRHYGALKEDHAIKAIESGSGEL</sequence>
<gene>
    <name evidence="3" type="ORF">SeLEV6574_g07221</name>
    <name evidence="2" type="ORF">SeMB42_g07072</name>
</gene>
<protein>
    <submittedName>
        <fullName evidence="3">Uncharacterized protein</fullName>
    </submittedName>
</protein>
<organism evidence="3 5">
    <name type="scientific">Synchytrium endobioticum</name>
    <dbReference type="NCBI Taxonomy" id="286115"/>
    <lineage>
        <taxon>Eukaryota</taxon>
        <taxon>Fungi</taxon>
        <taxon>Fungi incertae sedis</taxon>
        <taxon>Chytridiomycota</taxon>
        <taxon>Chytridiomycota incertae sedis</taxon>
        <taxon>Chytridiomycetes</taxon>
        <taxon>Synchytriales</taxon>
        <taxon>Synchytriaceae</taxon>
        <taxon>Synchytrium</taxon>
    </lineage>
</organism>
<dbReference type="VEuPathDB" id="FungiDB:SeMB42_g07072"/>
<dbReference type="EMBL" id="QEAN01000453">
    <property type="protein sequence ID" value="TPX36460.1"/>
    <property type="molecule type" value="Genomic_DNA"/>
</dbReference>
<evidence type="ECO:0000313" key="3">
    <source>
        <dbReference type="EMBL" id="TPX39422.1"/>
    </source>
</evidence>
<evidence type="ECO:0000313" key="2">
    <source>
        <dbReference type="EMBL" id="TPX36460.1"/>
    </source>
</evidence>
<dbReference type="AlphaFoldDB" id="A0A507CIE2"/>
<proteinExistence type="predicted"/>
<keyword evidence="4" id="KW-1185">Reference proteome</keyword>
<name>A0A507CIE2_9FUNG</name>